<evidence type="ECO:0000313" key="6">
    <source>
        <dbReference type="Proteomes" id="UP001163046"/>
    </source>
</evidence>
<keyword evidence="3" id="KW-0675">Receptor</keyword>
<dbReference type="PANTHER" id="PTHR24083">
    <property type="entry name" value="NUCLEAR HORMONE RECEPTOR"/>
    <property type="match status" value="1"/>
</dbReference>
<dbReference type="InterPro" id="IPR001723">
    <property type="entry name" value="Nuclear_hrmn_rcpt"/>
</dbReference>
<dbReference type="Proteomes" id="UP001163046">
    <property type="component" value="Unassembled WGS sequence"/>
</dbReference>
<organism evidence="5 6">
    <name type="scientific">Desmophyllum pertusum</name>
    <dbReference type="NCBI Taxonomy" id="174260"/>
    <lineage>
        <taxon>Eukaryota</taxon>
        <taxon>Metazoa</taxon>
        <taxon>Cnidaria</taxon>
        <taxon>Anthozoa</taxon>
        <taxon>Hexacorallia</taxon>
        <taxon>Scleractinia</taxon>
        <taxon>Caryophylliina</taxon>
        <taxon>Caryophylliidae</taxon>
        <taxon>Desmophyllum</taxon>
    </lineage>
</organism>
<dbReference type="EMBL" id="MU827781">
    <property type="protein sequence ID" value="KAJ7337060.1"/>
    <property type="molecule type" value="Genomic_DNA"/>
</dbReference>
<dbReference type="InterPro" id="IPR050274">
    <property type="entry name" value="Nuclear_hormone_rcpt_NR2"/>
</dbReference>
<name>A0A9W9YEJ0_9CNID</name>
<dbReference type="OrthoDB" id="5771769at2759"/>
<reference evidence="5" key="1">
    <citation type="submission" date="2023-01" db="EMBL/GenBank/DDBJ databases">
        <title>Genome assembly of the deep-sea coral Lophelia pertusa.</title>
        <authorList>
            <person name="Herrera S."/>
            <person name="Cordes E."/>
        </authorList>
    </citation>
    <scope>NUCLEOTIDE SEQUENCE</scope>
    <source>
        <strain evidence="5">USNM1676648</strain>
        <tissue evidence="5">Polyp</tissue>
    </source>
</reference>
<dbReference type="SMART" id="SM00430">
    <property type="entry name" value="HOLI"/>
    <property type="match status" value="1"/>
</dbReference>
<evidence type="ECO:0000259" key="4">
    <source>
        <dbReference type="PROSITE" id="PS51843"/>
    </source>
</evidence>
<keyword evidence="6" id="KW-1185">Reference proteome</keyword>
<comment type="caution">
    <text evidence="5">The sequence shown here is derived from an EMBL/GenBank/DDBJ whole genome shotgun (WGS) entry which is preliminary data.</text>
</comment>
<keyword evidence="2" id="KW-0804">Transcription</keyword>
<dbReference type="AlphaFoldDB" id="A0A9W9YEJ0"/>
<dbReference type="PROSITE" id="PS51843">
    <property type="entry name" value="NR_LBD"/>
    <property type="match status" value="1"/>
</dbReference>
<dbReference type="Pfam" id="PF00104">
    <property type="entry name" value="Hormone_recep"/>
    <property type="match status" value="1"/>
</dbReference>
<keyword evidence="1" id="KW-0805">Transcription regulation</keyword>
<dbReference type="InterPro" id="IPR035500">
    <property type="entry name" value="NHR-like_dom_sf"/>
</dbReference>
<evidence type="ECO:0000256" key="1">
    <source>
        <dbReference type="ARBA" id="ARBA00023015"/>
    </source>
</evidence>
<dbReference type="SUPFAM" id="SSF48508">
    <property type="entry name" value="Nuclear receptor ligand-binding domain"/>
    <property type="match status" value="1"/>
</dbReference>
<evidence type="ECO:0000256" key="3">
    <source>
        <dbReference type="ARBA" id="ARBA00023170"/>
    </source>
</evidence>
<evidence type="ECO:0000313" key="5">
    <source>
        <dbReference type="EMBL" id="KAJ7337060.1"/>
    </source>
</evidence>
<dbReference type="PRINTS" id="PR00398">
    <property type="entry name" value="STRDHORMONER"/>
</dbReference>
<protein>
    <submittedName>
        <fullName evidence="5">Hepatocyte nuclear factor 4-alpha</fullName>
    </submittedName>
</protein>
<gene>
    <name evidence="5" type="primary">HNF4A</name>
    <name evidence="5" type="ORF">OS493_009910</name>
</gene>
<dbReference type="Gene3D" id="1.10.565.10">
    <property type="entry name" value="Retinoid X Receptor"/>
    <property type="match status" value="1"/>
</dbReference>
<proteinExistence type="predicted"/>
<sequence>MRQQLLVLVEWAKHIPAFCELLLDDQVALLRAHASEHLILGVSRRSMNLKDVLLLGNDLVIPRTAGDAEVRRIAIRILDELVEPMKEWNIDDTEHACLKAIVFFNPDAKGLSDSLKIKSLRFEVQTMLEDHIAKDQYESRGKFGELLLMLPTMQSIAKEMIDQVQFCKTVWCCQGTNIAEQLDAASMVPMGSPPPASALVSPVNVPGPSVSGPMPPPVPMVQDIKFVAGPSTSIPGGVVPKTERFDT</sequence>
<feature type="domain" description="NR LBD" evidence="4">
    <location>
        <begin position="1"/>
        <end position="186"/>
    </location>
</feature>
<evidence type="ECO:0000256" key="2">
    <source>
        <dbReference type="ARBA" id="ARBA00023163"/>
    </source>
</evidence>
<dbReference type="InterPro" id="IPR000536">
    <property type="entry name" value="Nucl_hrmn_rcpt_lig-bd"/>
</dbReference>
<accession>A0A9W9YEJ0</accession>